<organism evidence="8">
    <name type="scientific">freshwater metagenome</name>
    <dbReference type="NCBI Taxonomy" id="449393"/>
    <lineage>
        <taxon>unclassified sequences</taxon>
        <taxon>metagenomes</taxon>
        <taxon>ecological metagenomes</taxon>
    </lineage>
</organism>
<dbReference type="EMBL" id="CAFBPB010000054">
    <property type="protein sequence ID" value="CAB5002782.1"/>
    <property type="molecule type" value="Genomic_DNA"/>
</dbReference>
<keyword evidence="1" id="KW-0001">2Fe-2S</keyword>
<evidence type="ECO:0000256" key="5">
    <source>
        <dbReference type="ARBA" id="ARBA00023157"/>
    </source>
</evidence>
<feature type="transmembrane region" description="Helical" evidence="6">
    <location>
        <begin position="161"/>
        <end position="182"/>
    </location>
</feature>
<feature type="domain" description="Rieske" evidence="7">
    <location>
        <begin position="197"/>
        <end position="293"/>
    </location>
</feature>
<dbReference type="SUPFAM" id="SSF50022">
    <property type="entry name" value="ISP domain"/>
    <property type="match status" value="1"/>
</dbReference>
<gene>
    <name evidence="8" type="ORF">UFOPK4049_00547</name>
</gene>
<dbReference type="Gene3D" id="2.102.10.10">
    <property type="entry name" value="Rieske [2Fe-2S] iron-sulphur domain"/>
    <property type="match status" value="1"/>
</dbReference>
<dbReference type="GO" id="GO:0046872">
    <property type="term" value="F:metal ion binding"/>
    <property type="evidence" value="ECO:0007669"/>
    <property type="project" value="UniProtKB-KW"/>
</dbReference>
<dbReference type="GO" id="GO:0051537">
    <property type="term" value="F:2 iron, 2 sulfur cluster binding"/>
    <property type="evidence" value="ECO:0007669"/>
    <property type="project" value="UniProtKB-KW"/>
</dbReference>
<sequence>MSRRSSFASTSQSWQNQNWPIRIIRFWLGVTWIYGGWVKASDPGFLTKGAPTYIGTELAGFIHVSPIGFLLQHGIEHAQLLGVIIMLSEFAIGFATLIGIAPTAAAFGGFSISIILWLSSSWTVKPYFLGSDTAYAILWLSFLLTLIGKRRRIELSLDRRGAIRIGGVALLSLIGIGVGKALGKPTASSTSSTSASSGVIKLAALPIGATFEFNSALAGPAMLFRTAKGVFAYSLTCTHQGCVVGYSKSAKQLQCPCHGAQFDPFNGARVLAGPAPTPLAPIKVKISGDWVVEA</sequence>
<name>A0A6J7PJ93_9ZZZZ</name>
<dbReference type="PANTHER" id="PTHR39157:SF1">
    <property type="entry name" value="DOXX FAMILY PROTEIN"/>
    <property type="match status" value="1"/>
</dbReference>
<keyword evidence="2" id="KW-0479">Metal-binding</keyword>
<evidence type="ECO:0000313" key="8">
    <source>
        <dbReference type="EMBL" id="CAB5002782.1"/>
    </source>
</evidence>
<feature type="transmembrane region" description="Helical" evidence="6">
    <location>
        <begin position="83"/>
        <end position="116"/>
    </location>
</feature>
<protein>
    <submittedName>
        <fullName evidence="8">Unannotated protein</fullName>
    </submittedName>
</protein>
<dbReference type="InterPro" id="IPR036922">
    <property type="entry name" value="Rieske_2Fe-2S_sf"/>
</dbReference>
<evidence type="ECO:0000256" key="1">
    <source>
        <dbReference type="ARBA" id="ARBA00022714"/>
    </source>
</evidence>
<dbReference type="PANTHER" id="PTHR39157">
    <property type="entry name" value="INTEGRAL MEMBRANE PROTEIN-RELATED"/>
    <property type="match status" value="1"/>
</dbReference>
<evidence type="ECO:0000256" key="4">
    <source>
        <dbReference type="ARBA" id="ARBA00023014"/>
    </source>
</evidence>
<evidence type="ECO:0000256" key="6">
    <source>
        <dbReference type="SAM" id="Phobius"/>
    </source>
</evidence>
<dbReference type="InterPro" id="IPR007301">
    <property type="entry name" value="DoxD"/>
</dbReference>
<keyword evidence="6" id="KW-0812">Transmembrane</keyword>
<keyword evidence="6" id="KW-1133">Transmembrane helix</keyword>
<accession>A0A6J7PJ93</accession>
<feature type="transmembrane region" description="Helical" evidence="6">
    <location>
        <begin position="128"/>
        <end position="149"/>
    </location>
</feature>
<dbReference type="AlphaFoldDB" id="A0A6J7PJ93"/>
<dbReference type="PROSITE" id="PS51296">
    <property type="entry name" value="RIESKE"/>
    <property type="match status" value="1"/>
</dbReference>
<reference evidence="8" key="1">
    <citation type="submission" date="2020-05" db="EMBL/GenBank/DDBJ databases">
        <authorList>
            <person name="Chiriac C."/>
            <person name="Salcher M."/>
            <person name="Ghai R."/>
            <person name="Kavagutti S V."/>
        </authorList>
    </citation>
    <scope>NUCLEOTIDE SEQUENCE</scope>
</reference>
<dbReference type="Pfam" id="PF04173">
    <property type="entry name" value="DoxD"/>
    <property type="match status" value="1"/>
</dbReference>
<dbReference type="InterPro" id="IPR017941">
    <property type="entry name" value="Rieske_2Fe-2S"/>
</dbReference>
<dbReference type="Pfam" id="PF00355">
    <property type="entry name" value="Rieske"/>
    <property type="match status" value="1"/>
</dbReference>
<dbReference type="CDD" id="cd03467">
    <property type="entry name" value="Rieske"/>
    <property type="match status" value="1"/>
</dbReference>
<feature type="transmembrane region" description="Helical" evidence="6">
    <location>
        <begin position="21"/>
        <end position="38"/>
    </location>
</feature>
<evidence type="ECO:0000256" key="3">
    <source>
        <dbReference type="ARBA" id="ARBA00023004"/>
    </source>
</evidence>
<keyword evidence="4" id="KW-0411">Iron-sulfur</keyword>
<keyword evidence="6" id="KW-0472">Membrane</keyword>
<keyword evidence="5" id="KW-1015">Disulfide bond</keyword>
<evidence type="ECO:0000259" key="7">
    <source>
        <dbReference type="PROSITE" id="PS51296"/>
    </source>
</evidence>
<dbReference type="InterPro" id="IPR005805">
    <property type="entry name" value="Rieske_Fe-S_prot_C"/>
</dbReference>
<keyword evidence="3" id="KW-0408">Iron</keyword>
<proteinExistence type="predicted"/>
<feature type="transmembrane region" description="Helical" evidence="6">
    <location>
        <begin position="50"/>
        <end position="71"/>
    </location>
</feature>
<evidence type="ECO:0000256" key="2">
    <source>
        <dbReference type="ARBA" id="ARBA00022723"/>
    </source>
</evidence>
<dbReference type="PRINTS" id="PR00162">
    <property type="entry name" value="RIESKE"/>
</dbReference>
<dbReference type="GO" id="GO:0016020">
    <property type="term" value="C:membrane"/>
    <property type="evidence" value="ECO:0007669"/>
    <property type="project" value="InterPro"/>
</dbReference>